<reference evidence="2 3" key="1">
    <citation type="journal article" date="2020" name="ISME J.">
        <title>Uncovering the hidden diversity of litter-decomposition mechanisms in mushroom-forming fungi.</title>
        <authorList>
            <person name="Floudas D."/>
            <person name="Bentzer J."/>
            <person name="Ahren D."/>
            <person name="Johansson T."/>
            <person name="Persson P."/>
            <person name="Tunlid A."/>
        </authorList>
    </citation>
    <scope>NUCLEOTIDE SEQUENCE [LARGE SCALE GENOMIC DNA]</scope>
    <source>
        <strain evidence="2 3">CBS 101986</strain>
    </source>
</reference>
<keyword evidence="3" id="KW-1185">Reference proteome</keyword>
<feature type="region of interest" description="Disordered" evidence="1">
    <location>
        <begin position="1"/>
        <end position="34"/>
    </location>
</feature>
<proteinExistence type="predicted"/>
<evidence type="ECO:0000256" key="1">
    <source>
        <dbReference type="SAM" id="MobiDB-lite"/>
    </source>
</evidence>
<organism evidence="2 3">
    <name type="scientific">Psilocybe cf. subviscida</name>
    <dbReference type="NCBI Taxonomy" id="2480587"/>
    <lineage>
        <taxon>Eukaryota</taxon>
        <taxon>Fungi</taxon>
        <taxon>Dikarya</taxon>
        <taxon>Basidiomycota</taxon>
        <taxon>Agaricomycotina</taxon>
        <taxon>Agaricomycetes</taxon>
        <taxon>Agaricomycetidae</taxon>
        <taxon>Agaricales</taxon>
        <taxon>Agaricineae</taxon>
        <taxon>Strophariaceae</taxon>
        <taxon>Psilocybe</taxon>
    </lineage>
</organism>
<gene>
    <name evidence="2" type="ORF">D9619_006176</name>
</gene>
<feature type="region of interest" description="Disordered" evidence="1">
    <location>
        <begin position="63"/>
        <end position="89"/>
    </location>
</feature>
<dbReference type="Proteomes" id="UP000567179">
    <property type="component" value="Unassembled WGS sequence"/>
</dbReference>
<name>A0A8H5B3S9_9AGAR</name>
<accession>A0A8H5B3S9</accession>
<dbReference type="AlphaFoldDB" id="A0A8H5B3S9"/>
<feature type="compositionally biased region" description="Basic residues" evidence="1">
    <location>
        <begin position="79"/>
        <end position="89"/>
    </location>
</feature>
<protein>
    <submittedName>
        <fullName evidence="2">Uncharacterized protein</fullName>
    </submittedName>
</protein>
<comment type="caution">
    <text evidence="2">The sequence shown here is derived from an EMBL/GenBank/DDBJ whole genome shotgun (WGS) entry which is preliminary data.</text>
</comment>
<evidence type="ECO:0000313" key="3">
    <source>
        <dbReference type="Proteomes" id="UP000567179"/>
    </source>
</evidence>
<dbReference type="EMBL" id="JAACJJ010000042">
    <property type="protein sequence ID" value="KAF5316104.1"/>
    <property type="molecule type" value="Genomic_DNA"/>
</dbReference>
<evidence type="ECO:0000313" key="2">
    <source>
        <dbReference type="EMBL" id="KAF5316104.1"/>
    </source>
</evidence>
<sequence length="89" mass="9934">MHNPQGLFGTARHGLATSPSALNATRRPRIGLRPPPHVLATLSWTPRFQSAFFGLWQQPPTSAFHPSRNAPTQFPLNLKNHRSPPHLSR</sequence>